<dbReference type="EMBL" id="JAATIP010000101">
    <property type="protein sequence ID" value="KAF4373088.1"/>
    <property type="molecule type" value="Genomic_DNA"/>
</dbReference>
<gene>
    <name evidence="1" type="ORF">F8388_019270</name>
</gene>
<reference evidence="1 2" key="1">
    <citation type="journal article" date="2020" name="bioRxiv">
        <title>Sequence and annotation of 42 cannabis genomes reveals extensive copy number variation in cannabinoid synthesis and pathogen resistance genes.</title>
        <authorList>
            <person name="Mckernan K.J."/>
            <person name="Helbert Y."/>
            <person name="Kane L.T."/>
            <person name="Ebling H."/>
            <person name="Zhang L."/>
            <person name="Liu B."/>
            <person name="Eaton Z."/>
            <person name="Mclaughlin S."/>
            <person name="Kingan S."/>
            <person name="Baybayan P."/>
            <person name="Concepcion G."/>
            <person name="Jordan M."/>
            <person name="Riva A."/>
            <person name="Barbazuk W."/>
            <person name="Harkins T."/>
        </authorList>
    </citation>
    <scope>NUCLEOTIDE SEQUENCE [LARGE SCALE GENOMIC DNA]</scope>
    <source>
        <strain evidence="2">cv. Jamaican Lion 4</strain>
        <tissue evidence="1">Leaf</tissue>
    </source>
</reference>
<organism evidence="1 2">
    <name type="scientific">Cannabis sativa</name>
    <name type="common">Hemp</name>
    <name type="synonym">Marijuana</name>
    <dbReference type="NCBI Taxonomy" id="3483"/>
    <lineage>
        <taxon>Eukaryota</taxon>
        <taxon>Viridiplantae</taxon>
        <taxon>Streptophyta</taxon>
        <taxon>Embryophyta</taxon>
        <taxon>Tracheophyta</taxon>
        <taxon>Spermatophyta</taxon>
        <taxon>Magnoliopsida</taxon>
        <taxon>eudicotyledons</taxon>
        <taxon>Gunneridae</taxon>
        <taxon>Pentapetalae</taxon>
        <taxon>rosids</taxon>
        <taxon>fabids</taxon>
        <taxon>Rosales</taxon>
        <taxon>Cannabaceae</taxon>
        <taxon>Cannabis</taxon>
    </lineage>
</organism>
<name>A0A7J6FR18_CANSA</name>
<comment type="caution">
    <text evidence="1">The sequence shown here is derived from an EMBL/GenBank/DDBJ whole genome shotgun (WGS) entry which is preliminary data.</text>
</comment>
<dbReference type="Gene3D" id="2.160.10.30">
    <property type="match status" value="1"/>
</dbReference>
<evidence type="ECO:0000313" key="2">
    <source>
        <dbReference type="Proteomes" id="UP000525078"/>
    </source>
</evidence>
<protein>
    <submittedName>
        <fullName evidence="1">Uncharacterized protein</fullName>
    </submittedName>
</protein>
<sequence length="67" mass="7622">MTCEIRLVACLISRRRKVKVGGSVQNKGWTIEKVDHNDTSVAEELRIRGFRIKRIQQLETVGLPNSS</sequence>
<dbReference type="Proteomes" id="UP000525078">
    <property type="component" value="Unassembled WGS sequence"/>
</dbReference>
<evidence type="ECO:0000313" key="1">
    <source>
        <dbReference type="EMBL" id="KAF4373088.1"/>
    </source>
</evidence>
<accession>A0A7J6FR18</accession>
<dbReference type="AlphaFoldDB" id="A0A7J6FR18"/>
<proteinExistence type="predicted"/>